<feature type="compositionally biased region" description="Basic and acidic residues" evidence="1">
    <location>
        <begin position="58"/>
        <end position="68"/>
    </location>
</feature>
<dbReference type="AlphaFoldDB" id="A0AA38FWT6"/>
<organism evidence="2 3">
    <name type="scientific">Taxus chinensis</name>
    <name type="common">Chinese yew</name>
    <name type="synonym">Taxus wallichiana var. chinensis</name>
    <dbReference type="NCBI Taxonomy" id="29808"/>
    <lineage>
        <taxon>Eukaryota</taxon>
        <taxon>Viridiplantae</taxon>
        <taxon>Streptophyta</taxon>
        <taxon>Embryophyta</taxon>
        <taxon>Tracheophyta</taxon>
        <taxon>Spermatophyta</taxon>
        <taxon>Pinopsida</taxon>
        <taxon>Pinidae</taxon>
        <taxon>Conifers II</taxon>
        <taxon>Cupressales</taxon>
        <taxon>Taxaceae</taxon>
        <taxon>Taxus</taxon>
    </lineage>
</organism>
<feature type="region of interest" description="Disordered" evidence="1">
    <location>
        <begin position="47"/>
        <end position="68"/>
    </location>
</feature>
<reference evidence="2 3" key="1">
    <citation type="journal article" date="2021" name="Nat. Plants">
        <title>The Taxus genome provides insights into paclitaxel biosynthesis.</title>
        <authorList>
            <person name="Xiong X."/>
            <person name="Gou J."/>
            <person name="Liao Q."/>
            <person name="Li Y."/>
            <person name="Zhou Q."/>
            <person name="Bi G."/>
            <person name="Li C."/>
            <person name="Du R."/>
            <person name="Wang X."/>
            <person name="Sun T."/>
            <person name="Guo L."/>
            <person name="Liang H."/>
            <person name="Lu P."/>
            <person name="Wu Y."/>
            <person name="Zhang Z."/>
            <person name="Ro D.K."/>
            <person name="Shang Y."/>
            <person name="Huang S."/>
            <person name="Yan J."/>
        </authorList>
    </citation>
    <scope>NUCLEOTIDE SEQUENCE [LARGE SCALE GENOMIC DNA]</scope>
    <source>
        <strain evidence="2">Ta-2019</strain>
    </source>
</reference>
<name>A0AA38FWT6_TAXCH</name>
<dbReference type="Proteomes" id="UP000824469">
    <property type="component" value="Unassembled WGS sequence"/>
</dbReference>
<dbReference type="EMBL" id="JAHRHJ020000006">
    <property type="protein sequence ID" value="KAH9311937.1"/>
    <property type="molecule type" value="Genomic_DNA"/>
</dbReference>
<comment type="caution">
    <text evidence="2">The sequence shown here is derived from an EMBL/GenBank/DDBJ whole genome shotgun (WGS) entry which is preliminary data.</text>
</comment>
<evidence type="ECO:0000256" key="1">
    <source>
        <dbReference type="SAM" id="MobiDB-lite"/>
    </source>
</evidence>
<proteinExistence type="predicted"/>
<evidence type="ECO:0000313" key="3">
    <source>
        <dbReference type="Proteomes" id="UP000824469"/>
    </source>
</evidence>
<evidence type="ECO:0000313" key="2">
    <source>
        <dbReference type="EMBL" id="KAH9311937.1"/>
    </source>
</evidence>
<feature type="non-terminal residue" evidence="2">
    <location>
        <position position="1"/>
    </location>
</feature>
<gene>
    <name evidence="2" type="ORF">KI387_026972</name>
</gene>
<sequence length="68" mass="7744">TNLVLGVPWLHSSGKFIQDYQTVELRFKLDDQEVVLLSMTNRIPQVATTTKSGGTSGRRQDIWETHNE</sequence>
<accession>A0AA38FWT6</accession>
<feature type="non-terminal residue" evidence="2">
    <location>
        <position position="68"/>
    </location>
</feature>
<protein>
    <submittedName>
        <fullName evidence="2">Uncharacterized protein</fullName>
    </submittedName>
</protein>
<keyword evidence="3" id="KW-1185">Reference proteome</keyword>